<dbReference type="Pfam" id="PF02452">
    <property type="entry name" value="PemK_toxin"/>
    <property type="match status" value="1"/>
</dbReference>
<dbReference type="HOGENOM" id="CLU_121823_1_3_6"/>
<keyword evidence="1" id="KW-0255">Endonuclease</keyword>
<accession>B8GLF8</accession>
<dbReference type="PIRSF" id="PIRSF033490">
    <property type="entry name" value="MazF"/>
    <property type="match status" value="1"/>
</dbReference>
<dbReference type="GO" id="GO:0016787">
    <property type="term" value="F:hydrolase activity"/>
    <property type="evidence" value="ECO:0007669"/>
    <property type="project" value="UniProtKB-KW"/>
</dbReference>
<dbReference type="InterPro" id="IPR011067">
    <property type="entry name" value="Plasmid_toxin/cell-grow_inhib"/>
</dbReference>
<dbReference type="STRING" id="396588.Tgr7_2435"/>
<dbReference type="GO" id="GO:0003677">
    <property type="term" value="F:DNA binding"/>
    <property type="evidence" value="ECO:0007669"/>
    <property type="project" value="InterPro"/>
</dbReference>
<comment type="similarity">
    <text evidence="1">Belongs to the PemK/MazF family.</text>
</comment>
<reference evidence="2 3" key="1">
    <citation type="journal article" date="2011" name="Stand. Genomic Sci.">
        <title>Complete genome sequence of 'Thioalkalivibrio sulfidophilus' HL-EbGr7.</title>
        <authorList>
            <person name="Muyzer G."/>
            <person name="Sorokin D.Y."/>
            <person name="Mavromatis K."/>
            <person name="Lapidus A."/>
            <person name="Clum A."/>
            <person name="Ivanova N."/>
            <person name="Pati A."/>
            <person name="d'Haeseleer P."/>
            <person name="Woyke T."/>
            <person name="Kyrpides N.C."/>
        </authorList>
    </citation>
    <scope>NUCLEOTIDE SEQUENCE [LARGE SCALE GENOMIC DNA]</scope>
    <source>
        <strain evidence="2 3">HL-EbGR7</strain>
    </source>
</reference>
<dbReference type="Proteomes" id="UP000002383">
    <property type="component" value="Chromosome"/>
</dbReference>
<keyword evidence="1" id="KW-0540">Nuclease</keyword>
<keyword evidence="1" id="KW-0378">Hydrolase</keyword>
<evidence type="ECO:0000256" key="1">
    <source>
        <dbReference type="PIRNR" id="PIRNR033490"/>
    </source>
</evidence>
<organism evidence="2 3">
    <name type="scientific">Thioalkalivibrio sulfidiphilus (strain HL-EbGR7)</name>
    <dbReference type="NCBI Taxonomy" id="396588"/>
    <lineage>
        <taxon>Bacteria</taxon>
        <taxon>Pseudomonadati</taxon>
        <taxon>Pseudomonadota</taxon>
        <taxon>Gammaproteobacteria</taxon>
        <taxon>Chromatiales</taxon>
        <taxon>Ectothiorhodospiraceae</taxon>
        <taxon>Thioalkalivibrio</taxon>
    </lineage>
</organism>
<comment type="function">
    <text evidence="1">Toxic component of a type II toxin-antitoxin (TA) system.</text>
</comment>
<gene>
    <name evidence="2" type="ordered locus">Tgr7_2435</name>
</gene>
<sequence>MRRGEVWVAQLNPNRGSEIGKIRPVLVIQADELTAVGDNPIIVLPITTQIYPSFKRWRISLPARDRLLKDGQIIVDQPRAIDRSRFGEGPLTTLTTDELASVEKSLKAVMGMW</sequence>
<dbReference type="AlphaFoldDB" id="B8GLF8"/>
<dbReference type="Gene3D" id="2.30.30.110">
    <property type="match status" value="1"/>
</dbReference>
<dbReference type="InterPro" id="IPR003477">
    <property type="entry name" value="PemK-like"/>
</dbReference>
<dbReference type="RefSeq" id="WP_012638988.1">
    <property type="nucleotide sequence ID" value="NC_011901.1"/>
</dbReference>
<protein>
    <recommendedName>
        <fullName evidence="1">mRNA interferase</fullName>
        <ecNumber evidence="1">3.1.-.-</ecNumber>
    </recommendedName>
</protein>
<evidence type="ECO:0000313" key="3">
    <source>
        <dbReference type="Proteomes" id="UP000002383"/>
    </source>
</evidence>
<dbReference type="EC" id="3.1.-.-" evidence="1"/>
<evidence type="ECO:0000313" key="2">
    <source>
        <dbReference type="EMBL" id="ACL73513.1"/>
    </source>
</evidence>
<proteinExistence type="inferred from homology"/>
<dbReference type="EMBL" id="CP001339">
    <property type="protein sequence ID" value="ACL73513.1"/>
    <property type="molecule type" value="Genomic_DNA"/>
</dbReference>
<dbReference type="GO" id="GO:0016075">
    <property type="term" value="P:rRNA catabolic process"/>
    <property type="evidence" value="ECO:0007669"/>
    <property type="project" value="TreeGrafter"/>
</dbReference>
<dbReference type="SUPFAM" id="SSF50118">
    <property type="entry name" value="Cell growth inhibitor/plasmid maintenance toxic component"/>
    <property type="match status" value="1"/>
</dbReference>
<name>B8GLF8_THISH</name>
<dbReference type="PANTHER" id="PTHR33988">
    <property type="entry name" value="ENDORIBONUCLEASE MAZF-RELATED"/>
    <property type="match status" value="1"/>
</dbReference>
<dbReference type="GO" id="GO:0006402">
    <property type="term" value="P:mRNA catabolic process"/>
    <property type="evidence" value="ECO:0007669"/>
    <property type="project" value="TreeGrafter"/>
</dbReference>
<dbReference type="GO" id="GO:0004521">
    <property type="term" value="F:RNA endonuclease activity"/>
    <property type="evidence" value="ECO:0007669"/>
    <property type="project" value="TreeGrafter"/>
</dbReference>
<keyword evidence="3" id="KW-1185">Reference proteome</keyword>
<dbReference type="KEGG" id="tgr:Tgr7_2435"/>
<dbReference type="eggNOG" id="COG2337">
    <property type="taxonomic scope" value="Bacteria"/>
</dbReference>